<evidence type="ECO:0000313" key="2">
    <source>
        <dbReference type="EMBL" id="TXK64935.1"/>
    </source>
</evidence>
<dbReference type="EMBL" id="VRTS01000002">
    <property type="protein sequence ID" value="TXK64935.1"/>
    <property type="molecule type" value="Genomic_DNA"/>
</dbReference>
<sequence>MGRSGCISSVSSPGPGDVRIGAGRLQLGRQDTTVNLEDRDRLVLFEQVLRSLVPEVKGVAKRGVDLALEAVREEMRSVTGTPPSPQAEAQLRSRRDQVHARIDASSSTRDWQGEAFEREMQAMANELVPILAADVARRGMELAMAGDMAGAAVLQRQAQNLPQTMRARIERSLEPLQPDVARLCPRVRELAELNQGMSLRLDDGQRLELLRLKD</sequence>
<dbReference type="OrthoDB" id="5951854at2"/>
<keyword evidence="3" id="KW-1185">Reference proteome</keyword>
<accession>A0A5C8KZI6</accession>
<evidence type="ECO:0000256" key="1">
    <source>
        <dbReference type="SAM" id="MobiDB-lite"/>
    </source>
</evidence>
<feature type="region of interest" description="Disordered" evidence="1">
    <location>
        <begin position="75"/>
        <end position="111"/>
    </location>
</feature>
<proteinExistence type="predicted"/>
<feature type="compositionally biased region" description="Basic and acidic residues" evidence="1">
    <location>
        <begin position="91"/>
        <end position="102"/>
    </location>
</feature>
<reference evidence="2 3" key="1">
    <citation type="submission" date="2019-08" db="EMBL/GenBank/DDBJ databases">
        <authorList>
            <person name="Karlyshev A.V."/>
        </authorList>
    </citation>
    <scope>NUCLEOTIDE SEQUENCE [LARGE SCALE GENOMIC DNA]</scope>
    <source>
        <strain evidence="2 3">Alg18-2.2</strain>
    </source>
</reference>
<organism evidence="2 3">
    <name type="scientific">Alkalisalibacterium limincola</name>
    <dbReference type="NCBI Taxonomy" id="2699169"/>
    <lineage>
        <taxon>Bacteria</taxon>
        <taxon>Pseudomonadati</taxon>
        <taxon>Pseudomonadota</taxon>
        <taxon>Gammaproteobacteria</taxon>
        <taxon>Lysobacterales</taxon>
        <taxon>Lysobacteraceae</taxon>
        <taxon>Alkalisalibacterium</taxon>
    </lineage>
</organism>
<dbReference type="AlphaFoldDB" id="A0A5C8KZI6"/>
<feature type="region of interest" description="Disordered" evidence="1">
    <location>
        <begin position="1"/>
        <end position="21"/>
    </location>
</feature>
<protein>
    <submittedName>
        <fullName evidence="2">DUF2884 family protein</fullName>
    </submittedName>
</protein>
<dbReference type="Proteomes" id="UP000321248">
    <property type="component" value="Unassembled WGS sequence"/>
</dbReference>
<comment type="caution">
    <text evidence="2">The sequence shown here is derived from an EMBL/GenBank/DDBJ whole genome shotgun (WGS) entry which is preliminary data.</text>
</comment>
<evidence type="ECO:0000313" key="3">
    <source>
        <dbReference type="Proteomes" id="UP000321248"/>
    </source>
</evidence>
<dbReference type="Pfam" id="PF11101">
    <property type="entry name" value="DUF2884"/>
    <property type="match status" value="1"/>
</dbReference>
<dbReference type="InterPro" id="IPR021307">
    <property type="entry name" value="DUF2884"/>
</dbReference>
<gene>
    <name evidence="2" type="ORF">FU658_03700</name>
</gene>
<name>A0A5C8KZI6_9GAMM</name>
<feature type="compositionally biased region" description="Polar residues" evidence="1">
    <location>
        <begin position="1"/>
        <end position="12"/>
    </location>
</feature>